<keyword evidence="1" id="KW-1133">Transmembrane helix</keyword>
<keyword evidence="4" id="KW-1185">Reference proteome</keyword>
<sequence>MTSDGAWFAGAALAAAAIWLFVFRLAVFNYRTNRRVRIWVVTHTSVPGKYVIPILGTLVYLALGVLGSIALLYVGDLSLGGLLAWHVTPHGVGLMLFTAAGAHLLTGFMTSIMYAVRPRIDVPTAISRVRWINEILVLPRPWRYATPAISAAVEEFFFRGVILGGLLATGTPAWAAIAISGASFIILQVLYTDTALQATVIGLGCVVLSVLCGLLVVAEGSVLPAIAVHASFAVYYTRSSVRRAARVLTALPR</sequence>
<reference evidence="3" key="1">
    <citation type="journal article" date="2014" name="Int. J. Syst. Evol. Microbiol.">
        <title>Complete genome sequence of Corynebacterium casei LMG S-19264T (=DSM 44701T), isolated from a smear-ripened cheese.</title>
        <authorList>
            <consortium name="US DOE Joint Genome Institute (JGI-PGF)"/>
            <person name="Walter F."/>
            <person name="Albersmeier A."/>
            <person name="Kalinowski J."/>
            <person name="Ruckert C."/>
        </authorList>
    </citation>
    <scope>NUCLEOTIDE SEQUENCE</scope>
    <source>
        <strain evidence="3">JCM 19831</strain>
    </source>
</reference>
<feature type="domain" description="CAAX prenyl protease 2/Lysostaphin resistance protein A-like" evidence="2">
    <location>
        <begin position="148"/>
        <end position="232"/>
    </location>
</feature>
<dbReference type="Proteomes" id="UP000642070">
    <property type="component" value="Unassembled WGS sequence"/>
</dbReference>
<reference evidence="3" key="2">
    <citation type="submission" date="2020-09" db="EMBL/GenBank/DDBJ databases">
        <authorList>
            <person name="Sun Q."/>
            <person name="Ohkuma M."/>
        </authorList>
    </citation>
    <scope>NUCLEOTIDE SEQUENCE</scope>
    <source>
        <strain evidence="3">JCM 19831</strain>
    </source>
</reference>
<evidence type="ECO:0000259" key="2">
    <source>
        <dbReference type="Pfam" id="PF02517"/>
    </source>
</evidence>
<comment type="caution">
    <text evidence="3">The sequence shown here is derived from an EMBL/GenBank/DDBJ whole genome shotgun (WGS) entry which is preliminary data.</text>
</comment>
<dbReference type="InterPro" id="IPR003675">
    <property type="entry name" value="Rce1/LyrA-like_dom"/>
</dbReference>
<evidence type="ECO:0000256" key="1">
    <source>
        <dbReference type="SAM" id="Phobius"/>
    </source>
</evidence>
<feature type="transmembrane region" description="Helical" evidence="1">
    <location>
        <begin position="94"/>
        <end position="116"/>
    </location>
</feature>
<evidence type="ECO:0000313" key="3">
    <source>
        <dbReference type="EMBL" id="GGM78495.1"/>
    </source>
</evidence>
<feature type="transmembrane region" description="Helical" evidence="1">
    <location>
        <begin position="173"/>
        <end position="191"/>
    </location>
</feature>
<feature type="transmembrane region" description="Helical" evidence="1">
    <location>
        <begin position="198"/>
        <end position="216"/>
    </location>
</feature>
<keyword evidence="1" id="KW-0472">Membrane</keyword>
<dbReference type="EMBL" id="BMPI01000078">
    <property type="protein sequence ID" value="GGM78495.1"/>
    <property type="molecule type" value="Genomic_DNA"/>
</dbReference>
<feature type="transmembrane region" description="Helical" evidence="1">
    <location>
        <begin position="6"/>
        <end position="30"/>
    </location>
</feature>
<dbReference type="GO" id="GO:0004175">
    <property type="term" value="F:endopeptidase activity"/>
    <property type="evidence" value="ECO:0007669"/>
    <property type="project" value="UniProtKB-ARBA"/>
</dbReference>
<evidence type="ECO:0000313" key="4">
    <source>
        <dbReference type="Proteomes" id="UP000642070"/>
    </source>
</evidence>
<accession>A0A917UBY3</accession>
<proteinExistence type="predicted"/>
<dbReference type="AlphaFoldDB" id="A0A917UBY3"/>
<feature type="transmembrane region" description="Helical" evidence="1">
    <location>
        <begin position="50"/>
        <end position="74"/>
    </location>
</feature>
<gene>
    <name evidence="3" type="ORF">GCM10007977_095060</name>
</gene>
<dbReference type="Pfam" id="PF02517">
    <property type="entry name" value="Rce1-like"/>
    <property type="match status" value="1"/>
</dbReference>
<dbReference type="GO" id="GO:0080120">
    <property type="term" value="P:CAAX-box protein maturation"/>
    <property type="evidence" value="ECO:0007669"/>
    <property type="project" value="UniProtKB-ARBA"/>
</dbReference>
<keyword evidence="1" id="KW-0812">Transmembrane</keyword>
<protein>
    <recommendedName>
        <fullName evidence="2">CAAX prenyl protease 2/Lysostaphin resistance protein A-like domain-containing protein</fullName>
    </recommendedName>
</protein>
<organism evidence="3 4">
    <name type="scientific">Dactylosporangium sucinum</name>
    <dbReference type="NCBI Taxonomy" id="1424081"/>
    <lineage>
        <taxon>Bacteria</taxon>
        <taxon>Bacillati</taxon>
        <taxon>Actinomycetota</taxon>
        <taxon>Actinomycetes</taxon>
        <taxon>Micromonosporales</taxon>
        <taxon>Micromonosporaceae</taxon>
        <taxon>Dactylosporangium</taxon>
    </lineage>
</organism>
<name>A0A917UBY3_9ACTN</name>
<dbReference type="RefSeq" id="WP_190256672.1">
    <property type="nucleotide sequence ID" value="NZ_BMPI01000078.1"/>
</dbReference>